<dbReference type="InterPro" id="IPR055414">
    <property type="entry name" value="LRR_R13L4/SHOC2-like"/>
</dbReference>
<dbReference type="EMBL" id="JAUJYO010000017">
    <property type="protein sequence ID" value="KAK1292216.1"/>
    <property type="molecule type" value="Genomic_DNA"/>
</dbReference>
<evidence type="ECO:0000259" key="6">
    <source>
        <dbReference type="Pfam" id="PF23247"/>
    </source>
</evidence>
<comment type="similarity">
    <text evidence="1">Belongs to the disease resistance NB-LRR family.</text>
</comment>
<dbReference type="Gene3D" id="1.10.10.10">
    <property type="entry name" value="Winged helix-like DNA-binding domain superfamily/Winged helix DNA-binding domain"/>
    <property type="match status" value="1"/>
</dbReference>
<reference evidence="8" key="1">
    <citation type="journal article" date="2023" name="Nat. Commun.">
        <title>Diploid and tetraploid genomes of Acorus and the evolution of monocots.</title>
        <authorList>
            <person name="Ma L."/>
            <person name="Liu K.W."/>
            <person name="Li Z."/>
            <person name="Hsiao Y.Y."/>
            <person name="Qi Y."/>
            <person name="Fu T."/>
            <person name="Tang G.D."/>
            <person name="Zhang D."/>
            <person name="Sun W.H."/>
            <person name="Liu D.K."/>
            <person name="Li Y."/>
            <person name="Chen G.Z."/>
            <person name="Liu X.D."/>
            <person name="Liao X.Y."/>
            <person name="Jiang Y.T."/>
            <person name="Yu X."/>
            <person name="Hao Y."/>
            <person name="Huang J."/>
            <person name="Zhao X.W."/>
            <person name="Ke S."/>
            <person name="Chen Y.Y."/>
            <person name="Wu W.L."/>
            <person name="Hsu J.L."/>
            <person name="Lin Y.F."/>
            <person name="Huang M.D."/>
            <person name="Li C.Y."/>
            <person name="Huang L."/>
            <person name="Wang Z.W."/>
            <person name="Zhao X."/>
            <person name="Zhong W.Y."/>
            <person name="Peng D.H."/>
            <person name="Ahmad S."/>
            <person name="Lan S."/>
            <person name="Zhang J.S."/>
            <person name="Tsai W.C."/>
            <person name="Van de Peer Y."/>
            <person name="Liu Z.J."/>
        </authorList>
    </citation>
    <scope>NUCLEOTIDE SEQUENCE</scope>
    <source>
        <strain evidence="8">CP</strain>
    </source>
</reference>
<dbReference type="SUPFAM" id="SSF52058">
    <property type="entry name" value="L domain-like"/>
    <property type="match status" value="1"/>
</dbReference>
<feature type="domain" description="Disease resistance R13L4/SHOC-2-like LRR" evidence="7">
    <location>
        <begin position="542"/>
        <end position="630"/>
    </location>
</feature>
<dbReference type="InterPro" id="IPR003591">
    <property type="entry name" value="Leu-rich_rpt_typical-subtyp"/>
</dbReference>
<dbReference type="PANTHER" id="PTHR33463">
    <property type="entry name" value="NB-ARC DOMAIN-CONTAINING PROTEIN-RELATED"/>
    <property type="match status" value="1"/>
</dbReference>
<dbReference type="AlphaFoldDB" id="A0AAV9CUP1"/>
<keyword evidence="9" id="KW-1185">Reference proteome</keyword>
<accession>A0AAV9CUP1</accession>
<gene>
    <name evidence="8" type="primary">RPS2</name>
    <name evidence="8" type="ORF">QJS10_CPB17g02005</name>
</gene>
<evidence type="ECO:0000313" key="9">
    <source>
        <dbReference type="Proteomes" id="UP001180020"/>
    </source>
</evidence>
<name>A0AAV9CUP1_ACOCL</name>
<sequence>MEWEENMERVLLELRARSEDIEVRVKAAEERGWAPITEVVEWLKRANSFIQKQSEIERINFYSCCVPLCLLIRFHKPANPIKSEMITEACELLMQGNFTRVSRVSETPVVMESEQQEQMLPSPAEIIRKAKAERMLFSMKYIPLPAMRPAMSIFGFHGMGSIRNTMMLKEGVNDDIQCNNRSIQPMPVMYFRSEELNRLLHHMSSDLLVSIIGIHGMGGVGKTMMLMKVNNEIQRQNIGFSVTMFITVSKYPDAKRIQEEIGERLGLLFDKDHNTVALRAELIHRSLRHERFALLLDDLWEPLDLEGIGIPKPTGDNKCKVLITTRSKDVCKEMNAQEIVELRPLSQYDSWTLFLEKVGVHKNRLVKNFVFSILEKCGGLPPAINLAAFILTGTPHPERIMSALGERIMSALLFSYEVFDTHERLCLFYCSLFPENHSIKEEQLINYWIAEGFCSADSANCIIRKLMTSGVLLQGEDEEDEIRMNGIFRYLASWITSVELTEFLVESGLDLEQLRESLRDFQRISLMHTSIQILNQQAVRAPNLLTLLLSGNQKLKCIHSEFFNFMTGLRVLDLSYTSITELPKSIGGLANLRYLSLSFSSIECLPEEIVQLHKLEQLELEGTLSLTEIPSNLKVPPLHVQAFQVINLYNSNVNWDPVIPECRAFIGVTITNDSTLQQWQNCEQWQNCKHSTCLERLCMRTCEGLKDISLPPLVKDHVKELMIDSVPLSKLNIARGTENEQTFHLEVLHLMNLHRAMINWEADQHMLSSSFHFLKEITIGFCYELKDITWVRKLPSLKQLRLFDCRSIEGVVVANDNQSGPDFPRLELLYLYNLPELTYVCPDALDFPLLKKIHVYGCPYLGKLPLSIKSAPNLKEICGEEEWWHILEWDDDYSKEAFLLYFKEL</sequence>
<evidence type="ECO:0000259" key="5">
    <source>
        <dbReference type="Pfam" id="PF00931"/>
    </source>
</evidence>
<dbReference type="InterPro" id="IPR050905">
    <property type="entry name" value="Plant_NBS-LRR"/>
</dbReference>
<dbReference type="FunFam" id="3.40.50.300:FF:001091">
    <property type="entry name" value="Probable disease resistance protein At1g61300"/>
    <property type="match status" value="1"/>
</dbReference>
<feature type="domain" description="NB-ARC" evidence="5">
    <location>
        <begin position="195"/>
        <end position="360"/>
    </location>
</feature>
<evidence type="ECO:0000313" key="8">
    <source>
        <dbReference type="EMBL" id="KAK1292216.1"/>
    </source>
</evidence>
<dbReference type="GO" id="GO:0006952">
    <property type="term" value="P:defense response"/>
    <property type="evidence" value="ECO:0007669"/>
    <property type="project" value="UniProtKB-KW"/>
</dbReference>
<evidence type="ECO:0000259" key="7">
    <source>
        <dbReference type="Pfam" id="PF23598"/>
    </source>
</evidence>
<dbReference type="Proteomes" id="UP001180020">
    <property type="component" value="Unassembled WGS sequence"/>
</dbReference>
<dbReference type="SUPFAM" id="SSF52540">
    <property type="entry name" value="P-loop containing nucleoside triphosphate hydrolases"/>
    <property type="match status" value="1"/>
</dbReference>
<dbReference type="InterPro" id="IPR032675">
    <property type="entry name" value="LRR_dom_sf"/>
</dbReference>
<dbReference type="InterPro" id="IPR027417">
    <property type="entry name" value="P-loop_NTPase"/>
</dbReference>
<reference evidence="8" key="2">
    <citation type="submission" date="2023-06" db="EMBL/GenBank/DDBJ databases">
        <authorList>
            <person name="Ma L."/>
            <person name="Liu K.-W."/>
            <person name="Li Z."/>
            <person name="Hsiao Y.-Y."/>
            <person name="Qi Y."/>
            <person name="Fu T."/>
            <person name="Tang G."/>
            <person name="Zhang D."/>
            <person name="Sun W.-H."/>
            <person name="Liu D.-K."/>
            <person name="Li Y."/>
            <person name="Chen G.-Z."/>
            <person name="Liu X.-D."/>
            <person name="Liao X.-Y."/>
            <person name="Jiang Y.-T."/>
            <person name="Yu X."/>
            <person name="Hao Y."/>
            <person name="Huang J."/>
            <person name="Zhao X.-W."/>
            <person name="Ke S."/>
            <person name="Chen Y.-Y."/>
            <person name="Wu W.-L."/>
            <person name="Hsu J.-L."/>
            <person name="Lin Y.-F."/>
            <person name="Huang M.-D."/>
            <person name="Li C.-Y."/>
            <person name="Huang L."/>
            <person name="Wang Z.-W."/>
            <person name="Zhao X."/>
            <person name="Zhong W.-Y."/>
            <person name="Peng D.-H."/>
            <person name="Ahmad S."/>
            <person name="Lan S."/>
            <person name="Zhang J.-S."/>
            <person name="Tsai W.-C."/>
            <person name="Van De Peer Y."/>
            <person name="Liu Z.-J."/>
        </authorList>
    </citation>
    <scope>NUCLEOTIDE SEQUENCE</scope>
    <source>
        <strain evidence="8">CP</strain>
        <tissue evidence="8">Leaves</tissue>
    </source>
</reference>
<dbReference type="InterPro" id="IPR036388">
    <property type="entry name" value="WH-like_DNA-bd_sf"/>
</dbReference>
<comment type="caution">
    <text evidence="8">The sequence shown here is derived from an EMBL/GenBank/DDBJ whole genome shotgun (WGS) entry which is preliminary data.</text>
</comment>
<evidence type="ECO:0000256" key="4">
    <source>
        <dbReference type="ARBA" id="ARBA00022821"/>
    </source>
</evidence>
<dbReference type="Pfam" id="PF00931">
    <property type="entry name" value="NB-ARC"/>
    <property type="match status" value="1"/>
</dbReference>
<dbReference type="Pfam" id="PF23247">
    <property type="entry name" value="LRR_RPS2"/>
    <property type="match status" value="1"/>
</dbReference>
<dbReference type="SMART" id="SM00369">
    <property type="entry name" value="LRR_TYP"/>
    <property type="match status" value="2"/>
</dbReference>
<dbReference type="Gene3D" id="3.80.10.10">
    <property type="entry name" value="Ribonuclease Inhibitor"/>
    <property type="match status" value="2"/>
</dbReference>
<dbReference type="Gene3D" id="3.40.50.300">
    <property type="entry name" value="P-loop containing nucleotide triphosphate hydrolases"/>
    <property type="match status" value="1"/>
</dbReference>
<evidence type="ECO:0000256" key="2">
    <source>
        <dbReference type="ARBA" id="ARBA00022614"/>
    </source>
</evidence>
<dbReference type="InterPro" id="IPR057135">
    <property type="entry name" value="At4g27190-like_LRR"/>
</dbReference>
<keyword evidence="3" id="KW-0677">Repeat</keyword>
<keyword evidence="4" id="KW-0611">Plant defense</keyword>
<organism evidence="8 9">
    <name type="scientific">Acorus calamus</name>
    <name type="common">Sweet flag</name>
    <dbReference type="NCBI Taxonomy" id="4465"/>
    <lineage>
        <taxon>Eukaryota</taxon>
        <taxon>Viridiplantae</taxon>
        <taxon>Streptophyta</taxon>
        <taxon>Embryophyta</taxon>
        <taxon>Tracheophyta</taxon>
        <taxon>Spermatophyta</taxon>
        <taxon>Magnoliopsida</taxon>
        <taxon>Liliopsida</taxon>
        <taxon>Acoraceae</taxon>
        <taxon>Acorus</taxon>
    </lineage>
</organism>
<evidence type="ECO:0000256" key="3">
    <source>
        <dbReference type="ARBA" id="ARBA00022737"/>
    </source>
</evidence>
<dbReference type="GO" id="GO:0043531">
    <property type="term" value="F:ADP binding"/>
    <property type="evidence" value="ECO:0007669"/>
    <property type="project" value="InterPro"/>
</dbReference>
<dbReference type="PRINTS" id="PR00364">
    <property type="entry name" value="DISEASERSIST"/>
</dbReference>
<proteinExistence type="inferred from homology"/>
<dbReference type="Pfam" id="PF23598">
    <property type="entry name" value="LRR_14"/>
    <property type="match status" value="1"/>
</dbReference>
<protein>
    <submittedName>
        <fullName evidence="8">Disease resistance protein RPS2</fullName>
    </submittedName>
</protein>
<keyword evidence="2" id="KW-0433">Leucine-rich repeat</keyword>
<dbReference type="InterPro" id="IPR002182">
    <property type="entry name" value="NB-ARC"/>
</dbReference>
<feature type="domain" description="Disease resistance protein At4g27190-like leucine-rich repeats" evidence="6">
    <location>
        <begin position="748"/>
        <end position="867"/>
    </location>
</feature>
<dbReference type="PANTHER" id="PTHR33463:SF204">
    <property type="entry name" value="NB-ARC DOMAIN-CONTAINING PROTEIN"/>
    <property type="match status" value="1"/>
</dbReference>
<evidence type="ECO:0000256" key="1">
    <source>
        <dbReference type="ARBA" id="ARBA00008894"/>
    </source>
</evidence>